<dbReference type="Pfam" id="PF02254">
    <property type="entry name" value="TrkA_N"/>
    <property type="match status" value="1"/>
</dbReference>
<organism evidence="3 4">
    <name type="scientific">Collimonas rhizosphaerae</name>
    <dbReference type="NCBI Taxonomy" id="3126357"/>
    <lineage>
        <taxon>Bacteria</taxon>
        <taxon>Pseudomonadati</taxon>
        <taxon>Pseudomonadota</taxon>
        <taxon>Betaproteobacteria</taxon>
        <taxon>Burkholderiales</taxon>
        <taxon>Oxalobacteraceae</taxon>
        <taxon>Collimonas</taxon>
    </lineage>
</organism>
<dbReference type="InterPro" id="IPR051783">
    <property type="entry name" value="NAD(P)-dependent_oxidoreduct"/>
</dbReference>
<feature type="domain" description="RmlD-like substrate binding" evidence="2">
    <location>
        <begin position="96"/>
        <end position="241"/>
    </location>
</feature>
<dbReference type="InterPro" id="IPR036291">
    <property type="entry name" value="NAD(P)-bd_dom_sf"/>
</dbReference>
<feature type="domain" description="RCK N-terminal" evidence="1">
    <location>
        <begin position="18"/>
        <end position="73"/>
    </location>
</feature>
<dbReference type="Gene3D" id="3.40.50.720">
    <property type="entry name" value="NAD(P)-binding Rossmann-like Domain"/>
    <property type="match status" value="1"/>
</dbReference>
<keyword evidence="3" id="KW-0560">Oxidoreductase</keyword>
<proteinExistence type="predicted"/>
<evidence type="ECO:0000313" key="4">
    <source>
        <dbReference type="Proteomes" id="UP001495910"/>
    </source>
</evidence>
<evidence type="ECO:0000313" key="3">
    <source>
        <dbReference type="EMBL" id="MEM4987465.1"/>
    </source>
</evidence>
<sequence length="305" mass="33390">MKNIKQNPGGKLGKPRLLILGCGDVGLRVLALLKQRFRVFAVTSRPDRCAELRAAGAIPLVADLDQPATLARLARLAQVAIHLAPPQSAGEKDRRSRNLAAILPERATLVYISTTGVYGDCGGALIDETRILAPHNGRAKRRVDAEQVLRAWARRRNGRLAILRVPGIYAADRLPLARLKQATPALVAADDVYTNHIHADDLACIIVAAVDKAAPLRIYHASDDSQLKMAEYFDLVAQAFGLPLPPRLPRAELERVVSPMLLSFMSESRRLQNRRIKLELGVRLRYPDVPGALSAMGRAGLKQVQ</sequence>
<name>A0ABU9PTX9_9BURK</name>
<keyword evidence="4" id="KW-1185">Reference proteome</keyword>
<protein>
    <submittedName>
        <fullName evidence="3">SDR family oxidoreductase</fullName>
        <ecNumber evidence="3">1.1.1.290</ecNumber>
    </submittedName>
</protein>
<dbReference type="GO" id="GO:0033711">
    <property type="term" value="F:4-phosphoerythronate dehydrogenase activity"/>
    <property type="evidence" value="ECO:0007669"/>
    <property type="project" value="UniProtKB-EC"/>
</dbReference>
<dbReference type="EC" id="1.1.1.290" evidence="3"/>
<accession>A0ABU9PTX9</accession>
<gene>
    <name evidence="3" type="ORF">V8G57_08715</name>
</gene>
<evidence type="ECO:0000259" key="1">
    <source>
        <dbReference type="Pfam" id="PF02254"/>
    </source>
</evidence>
<dbReference type="Pfam" id="PF04321">
    <property type="entry name" value="RmlD_sub_bind"/>
    <property type="match status" value="1"/>
</dbReference>
<dbReference type="PANTHER" id="PTHR48079:SF6">
    <property type="entry name" value="NAD(P)-BINDING DOMAIN-CONTAINING PROTEIN-RELATED"/>
    <property type="match status" value="1"/>
</dbReference>
<reference evidence="3 4" key="1">
    <citation type="submission" date="2024-02" db="EMBL/GenBank/DDBJ databases">
        <title>Draft genome sequence of Collimonas sp. strain H4R21, an effective mineral-weathering bacterial strain isolated from the beech rhizosphere.</title>
        <authorList>
            <person name="Morin E."/>
            <person name="Uroz S."/>
            <person name="Leveau J.H.J."/>
            <person name="Kumar R."/>
            <person name="Rey M.W."/>
            <person name="Pham J."/>
        </authorList>
    </citation>
    <scope>NUCLEOTIDE SEQUENCE [LARGE SCALE GENOMIC DNA]</scope>
    <source>
        <strain evidence="3 4">H4R21</strain>
    </source>
</reference>
<dbReference type="PANTHER" id="PTHR48079">
    <property type="entry name" value="PROTEIN YEEZ"/>
    <property type="match status" value="1"/>
</dbReference>
<dbReference type="InterPro" id="IPR029903">
    <property type="entry name" value="RmlD-like-bd"/>
</dbReference>
<dbReference type="RefSeq" id="WP_342829020.1">
    <property type="nucleotide sequence ID" value="NZ_JBANDC010000005.1"/>
</dbReference>
<dbReference type="Proteomes" id="UP001495910">
    <property type="component" value="Unassembled WGS sequence"/>
</dbReference>
<dbReference type="CDD" id="cd05266">
    <property type="entry name" value="SDR_a4"/>
    <property type="match status" value="1"/>
</dbReference>
<dbReference type="SUPFAM" id="SSF51735">
    <property type="entry name" value="NAD(P)-binding Rossmann-fold domains"/>
    <property type="match status" value="1"/>
</dbReference>
<dbReference type="EMBL" id="JBANDC010000005">
    <property type="protein sequence ID" value="MEM4987465.1"/>
    <property type="molecule type" value="Genomic_DNA"/>
</dbReference>
<comment type="caution">
    <text evidence="3">The sequence shown here is derived from an EMBL/GenBank/DDBJ whole genome shotgun (WGS) entry which is preliminary data.</text>
</comment>
<dbReference type="InterPro" id="IPR003148">
    <property type="entry name" value="RCK_N"/>
</dbReference>
<evidence type="ECO:0000259" key="2">
    <source>
        <dbReference type="Pfam" id="PF04321"/>
    </source>
</evidence>